<feature type="coiled-coil region" evidence="2">
    <location>
        <begin position="288"/>
        <end position="357"/>
    </location>
</feature>
<protein>
    <submittedName>
        <fullName evidence="4">Alpha-taxilin</fullName>
    </submittedName>
</protein>
<dbReference type="GO" id="GO:0019905">
    <property type="term" value="F:syntaxin binding"/>
    <property type="evidence" value="ECO:0007669"/>
    <property type="project" value="InterPro"/>
</dbReference>
<evidence type="ECO:0000256" key="3">
    <source>
        <dbReference type="SAM" id="MobiDB-lite"/>
    </source>
</evidence>
<comment type="similarity">
    <text evidence="1">Belongs to the taxilin family.</text>
</comment>
<dbReference type="PANTHER" id="PTHR16127:SF13">
    <property type="entry name" value="GH01188P"/>
    <property type="match status" value="1"/>
</dbReference>
<dbReference type="AlphaFoldDB" id="A0AA35TCD6"/>
<proteinExistence type="inferred from homology"/>
<evidence type="ECO:0000313" key="4">
    <source>
        <dbReference type="EMBL" id="CAI8045332.1"/>
    </source>
</evidence>
<dbReference type="InterPro" id="IPR026183">
    <property type="entry name" value="Taxilin_fam"/>
</dbReference>
<feature type="compositionally biased region" description="Polar residues" evidence="3">
    <location>
        <begin position="427"/>
        <end position="437"/>
    </location>
</feature>
<dbReference type="Proteomes" id="UP001174909">
    <property type="component" value="Unassembled WGS sequence"/>
</dbReference>
<comment type="caution">
    <text evidence="4">The sequence shown here is derived from an EMBL/GenBank/DDBJ whole genome shotgun (WGS) entry which is preliminary data.</text>
</comment>
<evidence type="ECO:0000256" key="2">
    <source>
        <dbReference type="SAM" id="Coils"/>
    </source>
</evidence>
<feature type="compositionally biased region" description="Basic and acidic residues" evidence="3">
    <location>
        <begin position="67"/>
        <end position="76"/>
    </location>
</feature>
<feature type="compositionally biased region" description="Basic and acidic residues" evidence="3">
    <location>
        <begin position="1"/>
        <end position="18"/>
    </location>
</feature>
<feature type="region of interest" description="Disordered" evidence="3">
    <location>
        <begin position="180"/>
        <end position="204"/>
    </location>
</feature>
<name>A0AA35TCD6_GEOBA</name>
<keyword evidence="2" id="KW-0175">Coiled coil</keyword>
<accession>A0AA35TCD6</accession>
<feature type="compositionally biased region" description="Basic and acidic residues" evidence="3">
    <location>
        <begin position="180"/>
        <end position="203"/>
    </location>
</feature>
<feature type="compositionally biased region" description="Basic and acidic residues" evidence="3">
    <location>
        <begin position="414"/>
        <end position="425"/>
    </location>
</feature>
<reference evidence="4" key="1">
    <citation type="submission" date="2023-03" db="EMBL/GenBank/DDBJ databases">
        <authorList>
            <person name="Steffen K."/>
            <person name="Cardenas P."/>
        </authorList>
    </citation>
    <scope>NUCLEOTIDE SEQUENCE</scope>
</reference>
<gene>
    <name evidence="4" type="ORF">GBAR_LOCUS25078</name>
</gene>
<feature type="region of interest" description="Disordered" evidence="3">
    <location>
        <begin position="1"/>
        <end position="98"/>
    </location>
</feature>
<dbReference type="Pfam" id="PF09728">
    <property type="entry name" value="Taxilin"/>
    <property type="match status" value="1"/>
</dbReference>
<keyword evidence="5" id="KW-1185">Reference proteome</keyword>
<dbReference type="PANTHER" id="PTHR16127">
    <property type="entry name" value="TAXILIN"/>
    <property type="match status" value="1"/>
</dbReference>
<sequence length="477" mass="54956">MAEKETNQGGEEGDRGELVDSVGRSKSGSASPTAEEKPRFPELAVSGETTAGERGETGVAGGEAAEGEEKARDSEKKRRRKNDGGTSDSSGKKRFNLREEMSEVKTVLEGEGEDGTKCNILHRRYQSLVREYKRLERRLVECQKKQLEVAQHRDIIQNEYARANLARSKLENLCRELQKHSKQVAEESRQRAREEEERRREVSGKFQTTINEITMKMQEHHQRNQSLQHENIELASKLKQLAEQYDSREEQFEKILHQRHLEVQLSEAKLAQHNVVAAEEKELSLQERHQLLRESLEQQRRCEQLTRQEAELRGQLALYSEKFEEFQGTLTKSNEVFNTFKKEMDKMSKTISVLEKEMAMWKTKYEKCNKALIDTAEERLHHERQAHVIRVRNERLEKLCRALQAERNQLQEQIRKQAEVEREESGSSDQQPSLETKSSTDSSPPPDVTTSPPSPPHQSDDRESGEEENGSLGNKSL</sequence>
<dbReference type="EMBL" id="CASHTH010003463">
    <property type="protein sequence ID" value="CAI8045332.1"/>
    <property type="molecule type" value="Genomic_DNA"/>
</dbReference>
<evidence type="ECO:0000313" key="5">
    <source>
        <dbReference type="Proteomes" id="UP001174909"/>
    </source>
</evidence>
<organism evidence="4 5">
    <name type="scientific">Geodia barretti</name>
    <name type="common">Barrett's horny sponge</name>
    <dbReference type="NCBI Taxonomy" id="519541"/>
    <lineage>
        <taxon>Eukaryota</taxon>
        <taxon>Metazoa</taxon>
        <taxon>Porifera</taxon>
        <taxon>Demospongiae</taxon>
        <taxon>Heteroscleromorpha</taxon>
        <taxon>Tetractinellida</taxon>
        <taxon>Astrophorina</taxon>
        <taxon>Geodiidae</taxon>
        <taxon>Geodia</taxon>
    </lineage>
</organism>
<feature type="compositionally biased region" description="Pro residues" evidence="3">
    <location>
        <begin position="443"/>
        <end position="456"/>
    </location>
</feature>
<feature type="region of interest" description="Disordered" evidence="3">
    <location>
        <begin position="414"/>
        <end position="477"/>
    </location>
</feature>
<evidence type="ECO:0000256" key="1">
    <source>
        <dbReference type="ARBA" id="ARBA00009550"/>
    </source>
</evidence>